<dbReference type="PROSITE" id="PS50294">
    <property type="entry name" value="WD_REPEATS_REGION"/>
    <property type="match status" value="2"/>
</dbReference>
<dbReference type="InterPro" id="IPR015943">
    <property type="entry name" value="WD40/YVTN_repeat-like_dom_sf"/>
</dbReference>
<evidence type="ECO:0000313" key="3">
    <source>
        <dbReference type="EMBL" id="GJE94293.1"/>
    </source>
</evidence>
<protein>
    <submittedName>
        <fullName evidence="3">WD40 repeat domain-containing protein</fullName>
    </submittedName>
</protein>
<accession>A0A9P3GDW8</accession>
<dbReference type="EMBL" id="BPQB01000039">
    <property type="protein sequence ID" value="GJE94293.1"/>
    <property type="molecule type" value="Genomic_DNA"/>
</dbReference>
<gene>
    <name evidence="3" type="ORF">PsYK624_104620</name>
</gene>
<dbReference type="AlphaFoldDB" id="A0A9P3GDW8"/>
<dbReference type="InterPro" id="IPR001680">
    <property type="entry name" value="WD40_rpt"/>
</dbReference>
<feature type="repeat" description="WD" evidence="1">
    <location>
        <begin position="533"/>
        <end position="574"/>
    </location>
</feature>
<dbReference type="Gene3D" id="2.130.10.10">
    <property type="entry name" value="YVTN repeat-like/Quinoprotein amine dehydrogenase"/>
    <property type="match status" value="2"/>
</dbReference>
<name>A0A9P3GDW8_9APHY</name>
<dbReference type="Proteomes" id="UP000703269">
    <property type="component" value="Unassembled WGS sequence"/>
</dbReference>
<comment type="caution">
    <text evidence="3">The sequence shown here is derived from an EMBL/GenBank/DDBJ whole genome shotgun (WGS) entry which is preliminary data.</text>
</comment>
<sequence length="787" mass="85990">MFTIHQTSDSRAAYKIYETSLSELGSGCPLWYPEPHVTGEPQIGDVGYARGGAFIRLFNLNAAVDKYAVEHWPTAYKVEPLLPKDVFALDKRNAPMGPGRFKSRGVEEIKLEGEATGGASAGSASLSASYACREVQGALLVLKSHAYEESLYDNQLLEKYMVREHDNWHAYATETLGHRVSKEDIVLVSGWVKAPADWATAAFSKRTSENQVSVKGQVSQFFGLSLSRSRHKSYAGPQMERSGAKYHKEAVSDGPKDQCVFVKRYRIKKRLGIVRIMVAGAGNHSLPPGDDGRDATGRSAKGHDTEIDAPVALFNATEGKFGDPLDTLLEYILEISEAQYAVARDEDIESMLAGAPHPTDFSTYLRGRRPPVAVDDGCGRVATLDLLQQDQAKLGRTHIFRSNVERWPHMDMHEGATVSSAEVELPQRDKESWRKLSAFAYLRFSDTTGVTKNQHCYALSTDGSMIAVVGRAPEITVWRTSDGRRLSYLKEEGRTSFITAIAFSHDGRRLVSNRANEELTIWDIVHGSPVSCLHGRVSRITCLSFSPCGRYLAAGSIEGNIEIWDYAAASSLYTAQPGSQILGLTYDSAGRQLAATVRDKVVIYALDTRVSARTTIPLRRTPSSCTAAFSPGGDKILICVDGKSARVYTTRRGKEVLRLAEGGRTIASAAYSPDGTAIAITSISEKRENDVQVSLHESSKGTMIYSFAVLGDGGSLSFSPDGTFIVVVDRHTEIAVHNAKTGRLVAPLNIAERPMETRFLPDSKRLVFAYAGGPLGIVNVADTLRVH</sequence>
<evidence type="ECO:0000313" key="4">
    <source>
        <dbReference type="Proteomes" id="UP000703269"/>
    </source>
</evidence>
<dbReference type="PANTHER" id="PTHR19879">
    <property type="entry name" value="TRANSCRIPTION INITIATION FACTOR TFIID"/>
    <property type="match status" value="1"/>
</dbReference>
<dbReference type="OrthoDB" id="3222453at2759"/>
<dbReference type="PROSITE" id="PS50082">
    <property type="entry name" value="WD_REPEATS_2"/>
    <property type="match status" value="2"/>
</dbReference>
<dbReference type="SUPFAM" id="SSF82171">
    <property type="entry name" value="DPP6 N-terminal domain-like"/>
    <property type="match status" value="1"/>
</dbReference>
<organism evidence="3 4">
    <name type="scientific">Phanerochaete sordida</name>
    <dbReference type="NCBI Taxonomy" id="48140"/>
    <lineage>
        <taxon>Eukaryota</taxon>
        <taxon>Fungi</taxon>
        <taxon>Dikarya</taxon>
        <taxon>Basidiomycota</taxon>
        <taxon>Agaricomycotina</taxon>
        <taxon>Agaricomycetes</taxon>
        <taxon>Polyporales</taxon>
        <taxon>Phanerochaetaceae</taxon>
        <taxon>Phanerochaete</taxon>
    </lineage>
</organism>
<feature type="compositionally biased region" description="Basic and acidic residues" evidence="2">
    <location>
        <begin position="290"/>
        <end position="304"/>
    </location>
</feature>
<keyword evidence="1" id="KW-0853">WD repeat</keyword>
<evidence type="ECO:0000256" key="1">
    <source>
        <dbReference type="PROSITE-ProRule" id="PRU00221"/>
    </source>
</evidence>
<dbReference type="SMART" id="SM00320">
    <property type="entry name" value="WD40"/>
    <property type="match status" value="3"/>
</dbReference>
<keyword evidence="4" id="KW-1185">Reference proteome</keyword>
<evidence type="ECO:0000256" key="2">
    <source>
        <dbReference type="SAM" id="MobiDB-lite"/>
    </source>
</evidence>
<reference evidence="3 4" key="1">
    <citation type="submission" date="2021-08" db="EMBL/GenBank/DDBJ databases">
        <title>Draft Genome Sequence of Phanerochaete sordida strain YK-624.</title>
        <authorList>
            <person name="Mori T."/>
            <person name="Dohra H."/>
            <person name="Suzuki T."/>
            <person name="Kawagishi H."/>
            <person name="Hirai H."/>
        </authorList>
    </citation>
    <scope>NUCLEOTIDE SEQUENCE [LARGE SCALE GENOMIC DNA]</scope>
    <source>
        <strain evidence="3 4">YK-624</strain>
    </source>
</reference>
<feature type="region of interest" description="Disordered" evidence="2">
    <location>
        <begin position="283"/>
        <end position="304"/>
    </location>
</feature>
<proteinExistence type="predicted"/>
<feature type="repeat" description="WD" evidence="1">
    <location>
        <begin position="491"/>
        <end position="532"/>
    </location>
</feature>
<dbReference type="Pfam" id="PF00400">
    <property type="entry name" value="WD40"/>
    <property type="match status" value="1"/>
</dbReference>
<dbReference type="PANTHER" id="PTHR19879:SF9">
    <property type="entry name" value="TRANSCRIPTION INITIATION FACTOR TFIID SUBUNIT 5"/>
    <property type="match status" value="1"/>
</dbReference>